<evidence type="ECO:0000256" key="4">
    <source>
        <dbReference type="ARBA" id="ARBA00023163"/>
    </source>
</evidence>
<dbReference type="SUPFAM" id="SSF46689">
    <property type="entry name" value="Homeodomain-like"/>
    <property type="match status" value="1"/>
</dbReference>
<dbReference type="InterPro" id="IPR058031">
    <property type="entry name" value="AAA_lid_NorR"/>
</dbReference>
<evidence type="ECO:0000313" key="6">
    <source>
        <dbReference type="EMBL" id="RLV78373.1"/>
    </source>
</evidence>
<dbReference type="GO" id="GO:0006355">
    <property type="term" value="P:regulation of DNA-templated transcription"/>
    <property type="evidence" value="ECO:0007669"/>
    <property type="project" value="InterPro"/>
</dbReference>
<dbReference type="Pfam" id="PF02954">
    <property type="entry name" value="HTH_8"/>
    <property type="match status" value="1"/>
</dbReference>
<dbReference type="GO" id="GO:0005524">
    <property type="term" value="F:ATP binding"/>
    <property type="evidence" value="ECO:0007669"/>
    <property type="project" value="UniProtKB-KW"/>
</dbReference>
<evidence type="ECO:0000256" key="1">
    <source>
        <dbReference type="ARBA" id="ARBA00022741"/>
    </source>
</evidence>
<dbReference type="KEGG" id="src:M271_35265"/>
<name>A0A0A0NUJ9_STRRN</name>
<reference evidence="6 7" key="1">
    <citation type="journal article" date="2018" name="J. Biol. Chem.">
        <title>Discovery of the actinoplanic acid pathway in Streptomyces rapamycinicus reveals a genetically conserved synergism with rapamycin.</title>
        <authorList>
            <person name="Mrak P."/>
            <person name="Krastel P."/>
            <person name="Pivk Lukancic P."/>
            <person name="Tao J."/>
            <person name="Pistorius D."/>
            <person name="Moore C.M."/>
        </authorList>
    </citation>
    <scope>NUCLEOTIDE SEQUENCE [LARGE SCALE GENOMIC DNA]</scope>
    <source>
        <strain evidence="6 7">NRRL 5491</strain>
    </source>
</reference>
<accession>A0A0A0NUJ9</accession>
<evidence type="ECO:0000256" key="3">
    <source>
        <dbReference type="ARBA" id="ARBA00023015"/>
    </source>
</evidence>
<dbReference type="Gene3D" id="1.10.8.60">
    <property type="match status" value="1"/>
</dbReference>
<dbReference type="PROSITE" id="PS50045">
    <property type="entry name" value="SIGMA54_INTERACT_4"/>
    <property type="match status" value="1"/>
</dbReference>
<dbReference type="InterPro" id="IPR029016">
    <property type="entry name" value="GAF-like_dom_sf"/>
</dbReference>
<sequence>MDSHRLAPRLLASWQRSRRYGLSPEEMRPVFTGSVDTASLFYECGHEVLRGLRDTLANEAVGMMIADGDGLVLCRVCDDASISRSLDRVHLAPGFSFAERDVGTNGLGLALTDRAPSLVRADEHYCTGLRGYTCAAAPVLDPGTGGLVGSVNLTTWSDSSSKLLLALAQAAAGNTAALMLARGTGRRVRPAPRGEVFRMYADRYHQHDHAHQALSPGWTDAVAAAHSASARGRIVAVVGEPGAGKAALVATARRQTGARERLLSARTPAPGDVAAWLALWAPELGKDSTCVVVSGVDRLPAWAATELARLFEEARRVAGEGSGRPPPFAVTAQWYSAIPDVLRPLVDTVVEVPALRFRPDDILPLARHFARWHRGPTVTFTSAAARALTSYDWPENVGQLRRVVREAASRTDAIDTHHLPAEVFTGSGGHLTRLQLLERDEIVRCLTEPGTTVAQAAAKMGLGRATVYRKMARYGIRVPGRRRGTGP</sequence>
<comment type="caution">
    <text evidence="6">The sequence shown here is derived from an EMBL/GenBank/DDBJ whole genome shotgun (WGS) entry which is preliminary data.</text>
</comment>
<dbReference type="InterPro" id="IPR009057">
    <property type="entry name" value="Homeodomain-like_sf"/>
</dbReference>
<dbReference type="RefSeq" id="WP_020871941.1">
    <property type="nucleotide sequence ID" value="NC_022785.1"/>
</dbReference>
<dbReference type="STRING" id="1343740.M271_35265"/>
<keyword evidence="2" id="KW-0067">ATP-binding</keyword>
<evidence type="ECO:0000256" key="2">
    <source>
        <dbReference type="ARBA" id="ARBA00022840"/>
    </source>
</evidence>
<gene>
    <name evidence="6" type="ORF">D3C57_108350</name>
</gene>
<dbReference type="Proteomes" id="UP000281594">
    <property type="component" value="Unassembled WGS sequence"/>
</dbReference>
<protein>
    <recommendedName>
        <fullName evidence="5">Sigma-54 factor interaction domain-containing protein</fullName>
    </recommendedName>
</protein>
<proteinExistence type="predicted"/>
<dbReference type="Pfam" id="PF25601">
    <property type="entry name" value="AAA_lid_14"/>
    <property type="match status" value="1"/>
</dbReference>
<evidence type="ECO:0000259" key="5">
    <source>
        <dbReference type="PROSITE" id="PS50045"/>
    </source>
</evidence>
<dbReference type="InterPro" id="IPR002197">
    <property type="entry name" value="HTH_Fis"/>
</dbReference>
<organism evidence="6 7">
    <name type="scientific">Streptomyces rapamycinicus (strain ATCC 29253 / DSM 41530 / NRRL 5491 / AYB-994)</name>
    <name type="common">Streptomyces hygroscopicus (strain ATCC 29253)</name>
    <dbReference type="NCBI Taxonomy" id="1343740"/>
    <lineage>
        <taxon>Bacteria</taxon>
        <taxon>Bacillati</taxon>
        <taxon>Actinomycetota</taxon>
        <taxon>Actinomycetes</taxon>
        <taxon>Kitasatosporales</taxon>
        <taxon>Streptomycetaceae</taxon>
        <taxon>Streptomyces</taxon>
        <taxon>Streptomyces violaceusniger group</taxon>
    </lineage>
</organism>
<keyword evidence="3" id="KW-0805">Transcription regulation</keyword>
<feature type="domain" description="Sigma-54 factor interaction" evidence="5">
    <location>
        <begin position="340"/>
        <end position="409"/>
    </location>
</feature>
<dbReference type="Gene3D" id="1.10.10.60">
    <property type="entry name" value="Homeodomain-like"/>
    <property type="match status" value="1"/>
</dbReference>
<dbReference type="AlphaFoldDB" id="A0A0A0NUJ9"/>
<evidence type="ECO:0000313" key="7">
    <source>
        <dbReference type="Proteomes" id="UP000281594"/>
    </source>
</evidence>
<dbReference type="InterPro" id="IPR002078">
    <property type="entry name" value="Sigma_54_int"/>
</dbReference>
<keyword evidence="4" id="KW-0804">Transcription</keyword>
<dbReference type="EMBL" id="QYCY01000001">
    <property type="protein sequence ID" value="RLV78373.1"/>
    <property type="molecule type" value="Genomic_DNA"/>
</dbReference>
<dbReference type="GO" id="GO:0043565">
    <property type="term" value="F:sequence-specific DNA binding"/>
    <property type="evidence" value="ECO:0007669"/>
    <property type="project" value="InterPro"/>
</dbReference>
<dbReference type="Gene3D" id="3.30.450.40">
    <property type="match status" value="1"/>
</dbReference>
<dbReference type="eggNOG" id="COG3829">
    <property type="taxonomic scope" value="Bacteria"/>
</dbReference>
<dbReference type="PANTHER" id="PTHR32071">
    <property type="entry name" value="TRANSCRIPTIONAL REGULATORY PROTEIN"/>
    <property type="match status" value="1"/>
</dbReference>
<dbReference type="SUPFAM" id="SSF52540">
    <property type="entry name" value="P-loop containing nucleoside triphosphate hydrolases"/>
    <property type="match status" value="1"/>
</dbReference>
<dbReference type="HOGENOM" id="CLU_000445_8_12_11"/>
<dbReference type="InterPro" id="IPR027417">
    <property type="entry name" value="P-loop_NTPase"/>
</dbReference>
<keyword evidence="1" id="KW-0547">Nucleotide-binding</keyword>